<evidence type="ECO:0000256" key="14">
    <source>
        <dbReference type="RuleBase" id="RU365020"/>
    </source>
</evidence>
<accession>A0A347W939</accession>
<evidence type="ECO:0000256" key="2">
    <source>
        <dbReference type="ARBA" id="ARBA00005186"/>
    </source>
</evidence>
<keyword evidence="12 14" id="KW-0472">Membrane</keyword>
<keyword evidence="6 14" id="KW-0997">Cell inner membrane</keyword>
<feature type="transmembrane region" description="Helical" evidence="14">
    <location>
        <begin position="398"/>
        <end position="416"/>
    </location>
</feature>
<dbReference type="GO" id="GO:0005886">
    <property type="term" value="C:plasma membrane"/>
    <property type="evidence" value="ECO:0007669"/>
    <property type="project" value="UniProtKB-SubCell"/>
</dbReference>
<feature type="transmembrane region" description="Helical" evidence="14">
    <location>
        <begin position="512"/>
        <end position="534"/>
    </location>
</feature>
<feature type="transmembrane region" description="Helical" evidence="14">
    <location>
        <begin position="103"/>
        <end position="128"/>
    </location>
</feature>
<feature type="region of interest" description="Disordered" evidence="15">
    <location>
        <begin position="720"/>
        <end position="740"/>
    </location>
</feature>
<protein>
    <recommendedName>
        <fullName evidence="14">Cellulose synthase</fullName>
        <ecNumber evidence="14">2.4.1.12</ecNumber>
    </recommendedName>
</protein>
<evidence type="ECO:0000256" key="3">
    <source>
        <dbReference type="ARBA" id="ARBA00010003"/>
    </source>
</evidence>
<evidence type="ECO:0000256" key="12">
    <source>
        <dbReference type="ARBA" id="ARBA00023136"/>
    </source>
</evidence>
<dbReference type="NCBIfam" id="TIGR03030">
    <property type="entry name" value="CelA"/>
    <property type="match status" value="1"/>
</dbReference>
<dbReference type="Pfam" id="PF00535">
    <property type="entry name" value="Glycos_transf_2"/>
    <property type="match status" value="1"/>
</dbReference>
<evidence type="ECO:0000313" key="18">
    <source>
        <dbReference type="EMBL" id="AXY21382.1"/>
    </source>
</evidence>
<evidence type="ECO:0000256" key="5">
    <source>
        <dbReference type="ARBA" id="ARBA00022475"/>
    </source>
</evidence>
<evidence type="ECO:0000256" key="11">
    <source>
        <dbReference type="ARBA" id="ARBA00022989"/>
    </source>
</evidence>
<dbReference type="Proteomes" id="UP000264120">
    <property type="component" value="Chromosome"/>
</dbReference>
<evidence type="ECO:0000256" key="8">
    <source>
        <dbReference type="ARBA" id="ARBA00022679"/>
    </source>
</evidence>
<dbReference type="Gene3D" id="2.40.10.220">
    <property type="entry name" value="predicted glycosyltransferase like domains"/>
    <property type="match status" value="1"/>
</dbReference>
<dbReference type="PRINTS" id="PR01440">
    <property type="entry name" value="CELLSNTHASEB"/>
</dbReference>
<comment type="catalytic activity">
    <reaction evidence="13 14">
        <text>[(1-&gt;4)-beta-D-glucosyl](n) + UDP-alpha-D-glucose = [(1-&gt;4)-beta-D-glucosyl](n+1) + UDP + H(+)</text>
        <dbReference type="Rhea" id="RHEA:19929"/>
        <dbReference type="Rhea" id="RHEA-COMP:10033"/>
        <dbReference type="Rhea" id="RHEA-COMP:10034"/>
        <dbReference type="ChEBI" id="CHEBI:15378"/>
        <dbReference type="ChEBI" id="CHEBI:18246"/>
        <dbReference type="ChEBI" id="CHEBI:58223"/>
        <dbReference type="ChEBI" id="CHEBI:58885"/>
        <dbReference type="EC" id="2.4.1.12"/>
    </reaction>
</comment>
<dbReference type="InterPro" id="IPR005150">
    <property type="entry name" value="Cellulose_synth"/>
</dbReference>
<dbReference type="InterPro" id="IPR003920">
    <property type="entry name" value="Cell_synth_B"/>
</dbReference>
<dbReference type="CDD" id="cd06421">
    <property type="entry name" value="CESA_CelA_like"/>
    <property type="match status" value="1"/>
</dbReference>
<dbReference type="EC" id="2.4.1.12" evidence="14"/>
<dbReference type="Pfam" id="PF03170">
    <property type="entry name" value="BcsB"/>
    <property type="match status" value="1"/>
</dbReference>
<keyword evidence="11 14" id="KW-1133">Transmembrane helix</keyword>
<sequence>MSEVESPTRAESAWSRRLELFLASRPGIGITVAIALCALFAASTVTLTPNQQLVVAFVYMAVFFVVGRKKTRHVQVFLEVLSAAVSLRYLTWRLTDTLYFDTWIEIGLGTFLLTAELYALVMLFLTYFQTIYPLGRAPIPLPDNARDWPTVDVYIPTYNEDLSIVRLTILGALGIDWPRDKLNVYVLDDGKREEFARFAEECGVAYIARPINEHAKAGNFNYALKRTSGEFILTLDSDHIPTRAFLQLTMGWMIGDPKIALMQTPHHFYSPDPFQRNLATGFRTPPESNLFYGVVQDGNDFWDATFFCGSCAILRREAIEGIGGFATQTVTEDAHTALRMQRQGWSTAYLRIPLAGGLATERLITHIGQRVRWARGMLQIFRIDNPLLGPGLNWGQRLCYLSAMISFLFAVPRVVFLTSPLAFLFFGQNIITASPLAVLAYAVPHMLHAIATASRINKGWRYSFWSEVYETTMALFLVRVTIATLLRPRRARFNVTNKGGVLESGYFDLRAVYPNIILGIVMLIGLSRGIYGLFFEHVDFIARRGYLLNSLWAAISLLIILAAIAVGRETQQKRYSHRIRAELPVSITGEDGVTMNGMTEDLSMGGASVSMNWPHPVTAPQQVDVRVGIEGEQAHLRARVIRSSNGKCVLQWDIGSIPEEASIVRIVFGRADAWMDWNDYRYDQPLRSVMEILINIKGLFYFPRRRRNAGAEASYPSLSEENVLTDEGTAGTDGAQRRRKTGLLSGTRSLKILPLLACLSWAASAQAASSPSPASAPVSTPAPVPASDADTDAAAAEAAVDSGENASGAGEQMATTHTYTLEQLGAPRALTMRSNSPLQGLEFGVPADRLVTSARLIVSGAMSPSLRPETSAVTITLNEQYVGTLRPTPSQPAFGPIAFDVNPIFFVNGNRLNFNFAAGTQGCADPTDKLMWATISQNSQLQVTTIPLPPRRQLSRLPQPFFDKAVDQQATIPMVLAASYDSEILTASSIVASWFGKQTDFRGVTFPVSSTIPQRGNAVAVGVVAELPAALGHLQVNGPTVLELANPSDANGTVLVVTGRDRDEVITASKGLGFGSATLPNAPRADIAPIDLAPSRPNDAPAFIPTNRPVKLGELVPPGVLQGVGYTPGIMSVPFRVPPDLYTWHDRPYKMDVRFRSPDGPIVDVSRSHLDVGVNDVYVRSYSLRDDSNAIKNVLEHLGLHAASGVESHIVSLPPWLIYGKNQLHFYFDAMPMSSAVCRAGLNVLHLSVDPDSTINFSNAFHITTMPNLAYLASAGYPFTTYADLSRTAVVLPDHPSASTISVFMDLMGFMGASSWYPVAGVEIVTADHVSDVADRNLIVLSTLGESGDISPLLANSAYQISDGRLHMSIRTPLGGIWNAFRSPLAALQGHGTTEMESDLTGGVGAMMESQSPLMAGRTVLALLSADGQGLNNLIQVLESRKDQPQIQGDLLLVHGDTLSTYRSSPLYTVGSLPLWMWPDWYMHNHPSRVLVLGLFACVLLTAVMTRALVRHATRRYKELQDQRRTYRD</sequence>
<dbReference type="InterPro" id="IPR009875">
    <property type="entry name" value="PilZ_domain"/>
</dbReference>
<dbReference type="KEGG" id="ksc:CD178_00566"/>
<dbReference type="GO" id="GO:0035438">
    <property type="term" value="F:cyclic-di-GMP binding"/>
    <property type="evidence" value="ECO:0007669"/>
    <property type="project" value="InterPro"/>
</dbReference>
<comment type="cofactor">
    <cofactor evidence="14">
        <name>Mg(2+)</name>
        <dbReference type="ChEBI" id="CHEBI:18420"/>
    </cofactor>
</comment>
<feature type="transmembrane region" description="Helical" evidence="14">
    <location>
        <begin position="422"/>
        <end position="443"/>
    </location>
</feature>
<comment type="similarity">
    <text evidence="4">In the C-terminal section; belongs to the AcsB/BcsB family.</text>
</comment>
<feature type="transmembrane region" description="Helical" evidence="14">
    <location>
        <begin position="546"/>
        <end position="566"/>
    </location>
</feature>
<dbReference type="Pfam" id="PF07238">
    <property type="entry name" value="PilZ"/>
    <property type="match status" value="1"/>
</dbReference>
<dbReference type="InterPro" id="IPR018513">
    <property type="entry name" value="Cell_synthase_bac"/>
</dbReference>
<dbReference type="PANTHER" id="PTHR43867:SF2">
    <property type="entry name" value="CELLULOSE SYNTHASE CATALYTIC SUBUNIT A [UDP-FORMING]"/>
    <property type="match status" value="1"/>
</dbReference>
<evidence type="ECO:0000313" key="19">
    <source>
        <dbReference type="Proteomes" id="UP000264120"/>
    </source>
</evidence>
<dbReference type="GO" id="GO:0006011">
    <property type="term" value="P:UDP-alpha-D-glucose metabolic process"/>
    <property type="evidence" value="ECO:0007669"/>
    <property type="project" value="InterPro"/>
</dbReference>
<reference evidence="18 19" key="1">
    <citation type="submission" date="2017-08" db="EMBL/GenBank/DDBJ databases">
        <title>Complete genome sequence of Gluconacetobacter saccharivorans CV1 isolated from Fermented Vinegar.</title>
        <authorList>
            <person name="Kim S.-Y."/>
        </authorList>
    </citation>
    <scope>NUCLEOTIDE SEQUENCE [LARGE SCALE GENOMIC DNA]</scope>
    <source>
        <strain evidence="18 19">CV1</strain>
    </source>
</reference>
<evidence type="ECO:0000256" key="7">
    <source>
        <dbReference type="ARBA" id="ARBA00022676"/>
    </source>
</evidence>
<evidence type="ECO:0000256" key="4">
    <source>
        <dbReference type="ARBA" id="ARBA00010653"/>
    </source>
</evidence>
<dbReference type="InterPro" id="IPR029044">
    <property type="entry name" value="Nucleotide-diphossugar_trans"/>
</dbReference>
<dbReference type="EMBL" id="CP023036">
    <property type="protein sequence ID" value="AXY21382.1"/>
    <property type="molecule type" value="Genomic_DNA"/>
</dbReference>
<feature type="transmembrane region" description="Helical" evidence="14">
    <location>
        <begin position="20"/>
        <end position="43"/>
    </location>
</feature>
<keyword evidence="5 14" id="KW-1003">Cell membrane</keyword>
<dbReference type="SUPFAM" id="SSF53448">
    <property type="entry name" value="Nucleotide-diphospho-sugar transferases"/>
    <property type="match status" value="1"/>
</dbReference>
<dbReference type="InterPro" id="IPR001173">
    <property type="entry name" value="Glyco_trans_2-like"/>
</dbReference>
<organism evidence="18 19">
    <name type="scientific">Komagataeibacter saccharivorans</name>
    <dbReference type="NCBI Taxonomy" id="265959"/>
    <lineage>
        <taxon>Bacteria</taxon>
        <taxon>Pseudomonadati</taxon>
        <taxon>Pseudomonadota</taxon>
        <taxon>Alphaproteobacteria</taxon>
        <taxon>Acetobacterales</taxon>
        <taxon>Acetobacteraceae</taxon>
        <taxon>Komagataeibacter</taxon>
    </lineage>
</organism>
<name>A0A347W939_9PROT</name>
<dbReference type="GO" id="GO:0030244">
    <property type="term" value="P:cellulose biosynthetic process"/>
    <property type="evidence" value="ECO:0007669"/>
    <property type="project" value="UniProtKB-KW"/>
</dbReference>
<dbReference type="RefSeq" id="WP_118962469.1">
    <property type="nucleotide sequence ID" value="NZ_CP023036.1"/>
</dbReference>
<feature type="transmembrane region" description="Helical" evidence="14">
    <location>
        <begin position="49"/>
        <end position="67"/>
    </location>
</feature>
<keyword evidence="9 14" id="KW-0812">Transmembrane</keyword>
<dbReference type="InterPro" id="IPR050321">
    <property type="entry name" value="Glycosyltr_2/OpgH_subfam"/>
</dbReference>
<dbReference type="InterPro" id="IPR003919">
    <property type="entry name" value="Cell_synth_A"/>
</dbReference>
<evidence type="ECO:0000256" key="15">
    <source>
        <dbReference type="SAM" id="MobiDB-lite"/>
    </source>
</evidence>
<dbReference type="PANTHER" id="PTHR43867">
    <property type="entry name" value="CELLULOSE SYNTHASE CATALYTIC SUBUNIT A [UDP-FORMING]"/>
    <property type="match status" value="1"/>
</dbReference>
<feature type="transmembrane region" description="Helical" evidence="14">
    <location>
        <begin position="1490"/>
        <end position="1510"/>
    </location>
</feature>
<dbReference type="OrthoDB" id="9806824at2"/>
<evidence type="ECO:0000256" key="9">
    <source>
        <dbReference type="ARBA" id="ARBA00022692"/>
    </source>
</evidence>
<comment type="subcellular location">
    <subcellularLocation>
        <location evidence="1">Cell inner membrane</location>
        <topology evidence="1">Multi-pass membrane protein</topology>
    </subcellularLocation>
</comment>
<evidence type="ECO:0000256" key="1">
    <source>
        <dbReference type="ARBA" id="ARBA00004429"/>
    </source>
</evidence>
<keyword evidence="10 14" id="KW-0135">Cellulose biosynthesis</keyword>
<feature type="transmembrane region" description="Helical" evidence="14">
    <location>
        <begin position="464"/>
        <end position="486"/>
    </location>
</feature>
<keyword evidence="14" id="KW-0973">c-di-GMP</keyword>
<feature type="domain" description="Glycosyltransferase 2-like" evidence="16">
    <location>
        <begin position="153"/>
        <end position="321"/>
    </location>
</feature>
<keyword evidence="8 14" id="KW-0808">Transferase</keyword>
<gene>
    <name evidence="18" type="primary">acsAB</name>
    <name evidence="18" type="ORF">CD178_00566</name>
</gene>
<feature type="domain" description="PilZ" evidence="17">
    <location>
        <begin position="572"/>
        <end position="669"/>
    </location>
</feature>
<comment type="pathway">
    <text evidence="2 14">Glycan metabolism; bacterial cellulose biosynthesis.</text>
</comment>
<feature type="transmembrane region" description="Helical" evidence="14">
    <location>
        <begin position="74"/>
        <end position="91"/>
    </location>
</feature>
<evidence type="ECO:0000256" key="6">
    <source>
        <dbReference type="ARBA" id="ARBA00022519"/>
    </source>
</evidence>
<dbReference type="GO" id="GO:0016760">
    <property type="term" value="F:cellulose synthase (UDP-forming) activity"/>
    <property type="evidence" value="ECO:0007669"/>
    <property type="project" value="UniProtKB-EC"/>
</dbReference>
<comment type="similarity">
    <text evidence="3">In the N-terminal section; belongs to the glycosyltransferase 2 family.</text>
</comment>
<evidence type="ECO:0000259" key="16">
    <source>
        <dbReference type="Pfam" id="PF00535"/>
    </source>
</evidence>
<proteinExistence type="inferred from homology"/>
<dbReference type="Pfam" id="PF03552">
    <property type="entry name" value="Cellulose_synt"/>
    <property type="match status" value="1"/>
</dbReference>
<feature type="compositionally biased region" description="Low complexity" evidence="15">
    <location>
        <begin position="769"/>
        <end position="802"/>
    </location>
</feature>
<dbReference type="UniPathway" id="UPA00694"/>
<dbReference type="SUPFAM" id="SSF141371">
    <property type="entry name" value="PilZ domain-like"/>
    <property type="match status" value="1"/>
</dbReference>
<keyword evidence="7 14" id="KW-0328">Glycosyltransferase</keyword>
<feature type="region of interest" description="Disordered" evidence="15">
    <location>
        <begin position="769"/>
        <end position="811"/>
    </location>
</feature>
<evidence type="ECO:0000256" key="13">
    <source>
        <dbReference type="ARBA" id="ARBA00048682"/>
    </source>
</evidence>
<evidence type="ECO:0000256" key="10">
    <source>
        <dbReference type="ARBA" id="ARBA00022916"/>
    </source>
</evidence>
<keyword evidence="19" id="KW-1185">Reference proteome</keyword>
<dbReference type="Gene3D" id="3.90.550.10">
    <property type="entry name" value="Spore Coat Polysaccharide Biosynthesis Protein SpsA, Chain A"/>
    <property type="match status" value="1"/>
</dbReference>
<evidence type="ECO:0000259" key="17">
    <source>
        <dbReference type="Pfam" id="PF07238"/>
    </source>
</evidence>
<dbReference type="Gene3D" id="2.60.120.260">
    <property type="entry name" value="Galactose-binding domain-like"/>
    <property type="match status" value="2"/>
</dbReference>